<feature type="compositionally biased region" description="Polar residues" evidence="1">
    <location>
        <begin position="1"/>
        <end position="15"/>
    </location>
</feature>
<dbReference type="AlphaFoldDB" id="A0A9X2LN87"/>
<evidence type="ECO:0000256" key="1">
    <source>
        <dbReference type="SAM" id="MobiDB-lite"/>
    </source>
</evidence>
<dbReference type="EMBL" id="JANIID010000041">
    <property type="protein sequence ID" value="MCQ8774303.1"/>
    <property type="molecule type" value="Genomic_DNA"/>
</dbReference>
<feature type="region of interest" description="Disordered" evidence="1">
    <location>
        <begin position="1"/>
        <end position="28"/>
    </location>
</feature>
<dbReference type="Proteomes" id="UP001142374">
    <property type="component" value="Unassembled WGS sequence"/>
</dbReference>
<keyword evidence="2" id="KW-0472">Membrane</keyword>
<evidence type="ECO:0000313" key="4">
    <source>
        <dbReference type="Proteomes" id="UP001142374"/>
    </source>
</evidence>
<gene>
    <name evidence="3" type="ORF">NQU55_31750</name>
</gene>
<dbReference type="RefSeq" id="WP_168095271.1">
    <property type="nucleotide sequence ID" value="NZ_JAATER010000384.1"/>
</dbReference>
<evidence type="ECO:0000313" key="3">
    <source>
        <dbReference type="EMBL" id="MCQ8774303.1"/>
    </source>
</evidence>
<organism evidence="3 4">
    <name type="scientific">Streptomyces telluris</name>
    <dbReference type="NCBI Taxonomy" id="2720021"/>
    <lineage>
        <taxon>Bacteria</taxon>
        <taxon>Bacillati</taxon>
        <taxon>Actinomycetota</taxon>
        <taxon>Actinomycetes</taxon>
        <taxon>Kitasatosporales</taxon>
        <taxon>Streptomycetaceae</taxon>
        <taxon>Streptomyces</taxon>
    </lineage>
</organism>
<reference evidence="3" key="1">
    <citation type="submission" date="2022-06" db="EMBL/GenBank/DDBJ databases">
        <title>WGS of actinobacteria.</title>
        <authorList>
            <person name="Thawai C."/>
        </authorList>
    </citation>
    <scope>NUCLEOTIDE SEQUENCE</scope>
    <source>
        <strain evidence="3">AA8</strain>
    </source>
</reference>
<evidence type="ECO:0000256" key="2">
    <source>
        <dbReference type="SAM" id="Phobius"/>
    </source>
</evidence>
<protein>
    <submittedName>
        <fullName evidence="3">Uncharacterized protein</fullName>
    </submittedName>
</protein>
<accession>A0A9X2LN87</accession>
<keyword evidence="4" id="KW-1185">Reference proteome</keyword>
<name>A0A9X2LN87_9ACTN</name>
<sequence>MSGTLRNATEAQITNGPTPAPGRGARATARTALAERTLDFIALVTLLAAVTAVFLPAGPQAFAAVTSVGTGLFAAWRGHRR</sequence>
<keyword evidence="2" id="KW-0812">Transmembrane</keyword>
<comment type="caution">
    <text evidence="3">The sequence shown here is derived from an EMBL/GenBank/DDBJ whole genome shotgun (WGS) entry which is preliminary data.</text>
</comment>
<feature type="transmembrane region" description="Helical" evidence="2">
    <location>
        <begin position="37"/>
        <end position="55"/>
    </location>
</feature>
<proteinExistence type="predicted"/>
<keyword evidence="2" id="KW-1133">Transmembrane helix</keyword>